<feature type="coiled-coil region" evidence="1">
    <location>
        <begin position="20"/>
        <end position="47"/>
    </location>
</feature>
<protein>
    <submittedName>
        <fullName evidence="2">Uncharacterized protein</fullName>
    </submittedName>
</protein>
<accession>A0A9Q1MG40</accession>
<dbReference type="OrthoDB" id="10266039at2759"/>
<organism evidence="2 3">
    <name type="scientific">Anisodus acutangulus</name>
    <dbReference type="NCBI Taxonomy" id="402998"/>
    <lineage>
        <taxon>Eukaryota</taxon>
        <taxon>Viridiplantae</taxon>
        <taxon>Streptophyta</taxon>
        <taxon>Embryophyta</taxon>
        <taxon>Tracheophyta</taxon>
        <taxon>Spermatophyta</taxon>
        <taxon>Magnoliopsida</taxon>
        <taxon>eudicotyledons</taxon>
        <taxon>Gunneridae</taxon>
        <taxon>Pentapetalae</taxon>
        <taxon>asterids</taxon>
        <taxon>lamiids</taxon>
        <taxon>Solanales</taxon>
        <taxon>Solanaceae</taxon>
        <taxon>Solanoideae</taxon>
        <taxon>Hyoscyameae</taxon>
        <taxon>Anisodus</taxon>
    </lineage>
</organism>
<name>A0A9Q1MG40_9SOLA</name>
<sequence length="67" mass="7630">MVLLWPCGDKADAAVLQYQNKKLAQQLDAQQHKLHDLKAKMKELLGRKASYEDFSVTLNRIFGSGIR</sequence>
<evidence type="ECO:0000256" key="1">
    <source>
        <dbReference type="SAM" id="Coils"/>
    </source>
</evidence>
<keyword evidence="3" id="KW-1185">Reference proteome</keyword>
<dbReference type="Proteomes" id="UP001152561">
    <property type="component" value="Unassembled WGS sequence"/>
</dbReference>
<dbReference type="EMBL" id="JAJAGQ010000007">
    <property type="protein sequence ID" value="KAJ8558214.1"/>
    <property type="molecule type" value="Genomic_DNA"/>
</dbReference>
<reference evidence="3" key="1">
    <citation type="journal article" date="2023" name="Proc. Natl. Acad. Sci. U.S.A.">
        <title>Genomic and structural basis for evolution of tropane alkaloid biosynthesis.</title>
        <authorList>
            <person name="Wanga Y.-J."/>
            <person name="Taina T."/>
            <person name="Yua J.-Y."/>
            <person name="Lia J."/>
            <person name="Xua B."/>
            <person name="Chenc J."/>
            <person name="D'Auriad J.C."/>
            <person name="Huanga J.-P."/>
            <person name="Huanga S.-X."/>
        </authorList>
    </citation>
    <scope>NUCLEOTIDE SEQUENCE [LARGE SCALE GENOMIC DNA]</scope>
    <source>
        <strain evidence="3">cv. KIB-2019</strain>
    </source>
</reference>
<gene>
    <name evidence="2" type="ORF">K7X08_004980</name>
</gene>
<comment type="caution">
    <text evidence="2">The sequence shown here is derived from an EMBL/GenBank/DDBJ whole genome shotgun (WGS) entry which is preliminary data.</text>
</comment>
<proteinExistence type="predicted"/>
<evidence type="ECO:0000313" key="2">
    <source>
        <dbReference type="EMBL" id="KAJ8558214.1"/>
    </source>
</evidence>
<dbReference type="AlphaFoldDB" id="A0A9Q1MG40"/>
<keyword evidence="1" id="KW-0175">Coiled coil</keyword>
<evidence type="ECO:0000313" key="3">
    <source>
        <dbReference type="Proteomes" id="UP001152561"/>
    </source>
</evidence>